<dbReference type="GO" id="GO:0071555">
    <property type="term" value="P:cell wall organization"/>
    <property type="evidence" value="ECO:0007669"/>
    <property type="project" value="InterPro"/>
</dbReference>
<dbReference type="InterPro" id="IPR036316">
    <property type="entry name" value="Pili_assmbl_chap_C_dom_sf"/>
</dbReference>
<dbReference type="GO" id="GO:0030288">
    <property type="term" value="C:outer membrane-bounded periplasmic space"/>
    <property type="evidence" value="ECO:0007669"/>
    <property type="project" value="InterPro"/>
</dbReference>
<dbReference type="Pfam" id="PF00345">
    <property type="entry name" value="PapD_N"/>
    <property type="match status" value="1"/>
</dbReference>
<proteinExistence type="inferred from homology"/>
<keyword evidence="5" id="KW-0574">Periplasm</keyword>
<evidence type="ECO:0000256" key="3">
    <source>
        <dbReference type="ARBA" id="ARBA00022558"/>
    </source>
</evidence>
<evidence type="ECO:0000256" key="7">
    <source>
        <dbReference type="ARBA" id="ARBA00023319"/>
    </source>
</evidence>
<dbReference type="InterPro" id="IPR018046">
    <property type="entry name" value="Pili_assmbl_chaperone_CS"/>
</dbReference>
<evidence type="ECO:0000256" key="4">
    <source>
        <dbReference type="ARBA" id="ARBA00022729"/>
    </source>
</evidence>
<evidence type="ECO:0000256" key="8">
    <source>
        <dbReference type="RuleBase" id="RU003918"/>
    </source>
</evidence>
<dbReference type="PROSITE" id="PS00635">
    <property type="entry name" value="PILI_CHAPERONE"/>
    <property type="match status" value="1"/>
</dbReference>
<dbReference type="SUPFAM" id="SSF49584">
    <property type="entry name" value="Periplasmic chaperone C-domain"/>
    <property type="match status" value="1"/>
</dbReference>
<reference evidence="11 12" key="1">
    <citation type="submission" date="2018-12" db="EMBL/GenBank/DDBJ databases">
        <authorList>
            <consortium name="Pathogen Informatics"/>
        </authorList>
    </citation>
    <scope>NUCLEOTIDE SEQUENCE [LARGE SCALE GENOMIC DNA]</scope>
    <source>
        <strain evidence="11 12">NCTC13193</strain>
    </source>
</reference>
<evidence type="ECO:0000259" key="10">
    <source>
        <dbReference type="Pfam" id="PF02753"/>
    </source>
</evidence>
<gene>
    <name evidence="11" type="primary">fimC_8</name>
    <name evidence="11" type="ORF">NCTC13193_04156</name>
</gene>
<evidence type="ECO:0000256" key="2">
    <source>
        <dbReference type="ARBA" id="ARBA00007399"/>
    </source>
</evidence>
<evidence type="ECO:0000256" key="6">
    <source>
        <dbReference type="ARBA" id="ARBA00023186"/>
    </source>
</evidence>
<dbReference type="EMBL" id="LR134492">
    <property type="protein sequence ID" value="VEI73433.1"/>
    <property type="molecule type" value="Genomic_DNA"/>
</dbReference>
<comment type="subcellular location">
    <subcellularLocation>
        <location evidence="1 8">Periplasm</location>
    </subcellularLocation>
</comment>
<dbReference type="InterPro" id="IPR016147">
    <property type="entry name" value="Pili_assmbl_chaperone_N"/>
</dbReference>
<sequence length="266" mass="29364">MAAMYGFTPQYRRLGRWLLITVMALFIPLSHAEIYLGTTRLIVNGKDKEATLRVTNEGRSAVLLQVWVDNGDSEAEPEKIATPFTVAPPILRLDGKRAQRLRVLFTGAEHTLPSDRESVFWLNVLEIPPKVASNTASQMQMAFRTRIKLFYRPRSLQAINTANVQDQLRFSLAKQGGSPVLVVSNPTPFHQTLLEMAVGRDKQQAVVTLVPENGMVSPKGQADFALTAAKGPVNAGMKVFYSVLDDFGSVVTAEQVLQAEQSSLPR</sequence>
<dbReference type="AlphaFoldDB" id="A0A3S4X660"/>
<dbReference type="Pfam" id="PF02753">
    <property type="entry name" value="PapD_C"/>
    <property type="match status" value="1"/>
</dbReference>
<comment type="similarity">
    <text evidence="2 8">Belongs to the periplasmic pilus chaperone family.</text>
</comment>
<name>A0A3S4X660_SERFO</name>
<keyword evidence="7" id="KW-0393">Immunoglobulin domain</keyword>
<protein>
    <submittedName>
        <fullName evidence="11">Chaperone protein fimC</fullName>
    </submittedName>
</protein>
<organism evidence="11 12">
    <name type="scientific">Serratia fonticola</name>
    <dbReference type="NCBI Taxonomy" id="47917"/>
    <lineage>
        <taxon>Bacteria</taxon>
        <taxon>Pseudomonadati</taxon>
        <taxon>Pseudomonadota</taxon>
        <taxon>Gammaproteobacteria</taxon>
        <taxon>Enterobacterales</taxon>
        <taxon>Yersiniaceae</taxon>
        <taxon>Serratia</taxon>
    </lineage>
</organism>
<evidence type="ECO:0000256" key="1">
    <source>
        <dbReference type="ARBA" id="ARBA00004418"/>
    </source>
</evidence>
<evidence type="ECO:0000313" key="12">
    <source>
        <dbReference type="Proteomes" id="UP000270487"/>
    </source>
</evidence>
<dbReference type="InterPro" id="IPR050643">
    <property type="entry name" value="Periplasmic_pilus_chap"/>
</dbReference>
<feature type="domain" description="Pili assembly chaperone N-terminal" evidence="9">
    <location>
        <begin position="34"/>
        <end position="156"/>
    </location>
</feature>
<dbReference type="InterPro" id="IPR001829">
    <property type="entry name" value="Pili_assmbl_chaperone_bac"/>
</dbReference>
<dbReference type="SUPFAM" id="SSF49354">
    <property type="entry name" value="PapD-like"/>
    <property type="match status" value="1"/>
</dbReference>
<dbReference type="RefSeq" id="WP_141132666.1">
    <property type="nucleotide sequence ID" value="NZ_JBFQGD010000020.1"/>
</dbReference>
<keyword evidence="6 8" id="KW-0143">Chaperone</keyword>
<keyword evidence="3" id="KW-1029">Fimbrium biogenesis</keyword>
<dbReference type="PANTHER" id="PTHR30251">
    <property type="entry name" value="PILUS ASSEMBLY CHAPERONE"/>
    <property type="match status" value="1"/>
</dbReference>
<dbReference type="InterPro" id="IPR013783">
    <property type="entry name" value="Ig-like_fold"/>
</dbReference>
<accession>A0A3S4X660</accession>
<dbReference type="PRINTS" id="PR00969">
    <property type="entry name" value="CHAPERONPILI"/>
</dbReference>
<dbReference type="InterPro" id="IPR008962">
    <property type="entry name" value="PapD-like_sf"/>
</dbReference>
<dbReference type="PANTHER" id="PTHR30251:SF2">
    <property type="entry name" value="FIMBRIAL CHAPERONE YADV-RELATED"/>
    <property type="match status" value="1"/>
</dbReference>
<evidence type="ECO:0000313" key="11">
    <source>
        <dbReference type="EMBL" id="VEI73433.1"/>
    </source>
</evidence>
<evidence type="ECO:0000259" key="9">
    <source>
        <dbReference type="Pfam" id="PF00345"/>
    </source>
</evidence>
<dbReference type="Gene3D" id="2.60.40.10">
    <property type="entry name" value="Immunoglobulins"/>
    <property type="match status" value="2"/>
</dbReference>
<evidence type="ECO:0000256" key="5">
    <source>
        <dbReference type="ARBA" id="ARBA00022764"/>
    </source>
</evidence>
<dbReference type="Proteomes" id="UP000270487">
    <property type="component" value="Chromosome"/>
</dbReference>
<keyword evidence="4" id="KW-0732">Signal</keyword>
<feature type="domain" description="Pili assembly chaperone C-terminal" evidence="10">
    <location>
        <begin position="183"/>
        <end position="251"/>
    </location>
</feature>
<dbReference type="InterPro" id="IPR016148">
    <property type="entry name" value="Pili_assmbl_chaperone_C"/>
</dbReference>